<evidence type="ECO:0000256" key="5">
    <source>
        <dbReference type="ARBA" id="ARBA00023136"/>
    </source>
</evidence>
<feature type="transmembrane region" description="Helical" evidence="6">
    <location>
        <begin position="12"/>
        <end position="37"/>
    </location>
</feature>
<gene>
    <name evidence="8" type="ORF">MGSAQ_002988</name>
</gene>
<evidence type="ECO:0000256" key="3">
    <source>
        <dbReference type="ARBA" id="ARBA00022692"/>
    </source>
</evidence>
<evidence type="ECO:0000256" key="2">
    <source>
        <dbReference type="ARBA" id="ARBA00022475"/>
    </source>
</evidence>
<evidence type="ECO:0000256" key="1">
    <source>
        <dbReference type="ARBA" id="ARBA00004651"/>
    </source>
</evidence>
<name>A0A1B6NQ42_9ZZZZ</name>
<feature type="domain" description="ABC3 transporter permease C-terminal" evidence="7">
    <location>
        <begin position="2"/>
        <end position="79"/>
    </location>
</feature>
<dbReference type="GO" id="GO:0005886">
    <property type="term" value="C:plasma membrane"/>
    <property type="evidence" value="ECO:0007669"/>
    <property type="project" value="UniProtKB-SubCell"/>
</dbReference>
<evidence type="ECO:0000259" key="7">
    <source>
        <dbReference type="Pfam" id="PF02687"/>
    </source>
</evidence>
<feature type="transmembrane region" description="Helical" evidence="6">
    <location>
        <begin position="57"/>
        <end position="77"/>
    </location>
</feature>
<dbReference type="InterPro" id="IPR003838">
    <property type="entry name" value="ABC3_permease_C"/>
</dbReference>
<dbReference type="AlphaFoldDB" id="A0A1B6NQ42"/>
<evidence type="ECO:0000256" key="4">
    <source>
        <dbReference type="ARBA" id="ARBA00022989"/>
    </source>
</evidence>
<keyword evidence="5 6" id="KW-0472">Membrane</keyword>
<protein>
    <submittedName>
        <fullName evidence="8">Membrane protein containing DUF214, permase predicted</fullName>
    </submittedName>
</protein>
<sequence length="92" mass="10398">MSQLKVKTSLFMQYLLLCLVSALLAIPFGIYLAYVFINLVNRYAFNWVYPLSIEVDVILSSVGLSLLIVSLVLLLPLGKLKPKIDLRQEVQL</sequence>
<accession>A0A1B6NQ42</accession>
<proteinExistence type="predicted"/>
<organism evidence="8">
    <name type="scientific">marine sediment metagenome</name>
    <dbReference type="NCBI Taxonomy" id="412755"/>
    <lineage>
        <taxon>unclassified sequences</taxon>
        <taxon>metagenomes</taxon>
        <taxon>ecological metagenomes</taxon>
    </lineage>
</organism>
<comment type="subcellular location">
    <subcellularLocation>
        <location evidence="1">Cell membrane</location>
        <topology evidence="1">Multi-pass membrane protein</topology>
    </subcellularLocation>
</comment>
<evidence type="ECO:0000313" key="8">
    <source>
        <dbReference type="EMBL" id="KTF05520.1"/>
    </source>
</evidence>
<keyword evidence="4 6" id="KW-1133">Transmembrane helix</keyword>
<keyword evidence="3 6" id="KW-0812">Transmembrane</keyword>
<evidence type="ECO:0000256" key="6">
    <source>
        <dbReference type="SAM" id="Phobius"/>
    </source>
</evidence>
<comment type="caution">
    <text evidence="8">The sequence shown here is derived from an EMBL/GenBank/DDBJ whole genome shotgun (WGS) entry which is preliminary data.</text>
</comment>
<keyword evidence="2" id="KW-1003">Cell membrane</keyword>
<reference evidence="8" key="1">
    <citation type="submission" date="2013-11" db="EMBL/GenBank/DDBJ databases">
        <title>Microbial diversity, functional groups and degradation webs in Northern and Southern Mediterranean and Red Sea marine crude oil polluted sites.</title>
        <authorList>
            <person name="Daffonchio D."/>
            <person name="Mapelli F."/>
            <person name="Ferrer M."/>
            <person name="Richter M."/>
            <person name="Cherif A."/>
            <person name="Malkawi H.I."/>
            <person name="Yakimov M.M."/>
            <person name="Abdel-Fattah Y.R."/>
            <person name="Blaghen M."/>
            <person name="Golyshin P.N."/>
            <person name="Kalogerakis N."/>
            <person name="Boon N."/>
            <person name="Magagnini M."/>
            <person name="Fava F."/>
        </authorList>
    </citation>
    <scope>NUCLEOTIDE SEQUENCE</scope>
</reference>
<dbReference type="EMBL" id="AYSL01001738">
    <property type="protein sequence ID" value="KTF05520.1"/>
    <property type="molecule type" value="Genomic_DNA"/>
</dbReference>
<dbReference type="Pfam" id="PF02687">
    <property type="entry name" value="FtsX"/>
    <property type="match status" value="1"/>
</dbReference>